<keyword evidence="1" id="KW-0472">Membrane</keyword>
<dbReference type="OrthoDB" id="3297484at2"/>
<reference evidence="2 3" key="1">
    <citation type="submission" date="2015-10" db="EMBL/GenBank/DDBJ databases">
        <authorList>
            <person name="Gilbert D.G."/>
        </authorList>
    </citation>
    <scope>NUCLEOTIDE SEQUENCE [LARGE SCALE GENOMIC DNA]</scope>
    <source>
        <strain evidence="2 3">NRRL B-16712</strain>
    </source>
</reference>
<gene>
    <name evidence="2" type="ORF">ADL15_49985</name>
</gene>
<feature type="transmembrane region" description="Helical" evidence="1">
    <location>
        <begin position="98"/>
        <end position="118"/>
    </location>
</feature>
<keyword evidence="1" id="KW-0812">Transmembrane</keyword>
<sequence>MSRDDPFSGGVAPRLRRLDQELAETVTDAQCRDWTADRPDRVGFARLGQTRRELLTAAARYRPTTRPVDGPTLLAALTAGLLVTLPLLLVIPGPTRPLPLAGIAVAGVWAALAVRAGLRRLRIRRSRRAVAGPAPIDDPYLYAGLRRRIESCAASARADRSYRHRAAATDLEYALDWLSAAQEELPRIR</sequence>
<dbReference type="RefSeq" id="WP_067708336.1">
    <property type="nucleotide sequence ID" value="NZ_LLZH01000348.1"/>
</dbReference>
<comment type="caution">
    <text evidence="2">The sequence shown here is derived from an EMBL/GenBank/DDBJ whole genome shotgun (WGS) entry which is preliminary data.</text>
</comment>
<dbReference type="EMBL" id="LLZH01000348">
    <property type="protein sequence ID" value="KUL21770.1"/>
    <property type="molecule type" value="Genomic_DNA"/>
</dbReference>
<evidence type="ECO:0000313" key="2">
    <source>
        <dbReference type="EMBL" id="KUL21770.1"/>
    </source>
</evidence>
<protein>
    <submittedName>
        <fullName evidence="2">Uncharacterized protein</fullName>
    </submittedName>
</protein>
<keyword evidence="1" id="KW-1133">Transmembrane helix</keyword>
<keyword evidence="3" id="KW-1185">Reference proteome</keyword>
<name>A0A101J7T7_9ACTN</name>
<dbReference type="Proteomes" id="UP000053244">
    <property type="component" value="Unassembled WGS sequence"/>
</dbReference>
<evidence type="ECO:0000256" key="1">
    <source>
        <dbReference type="SAM" id="Phobius"/>
    </source>
</evidence>
<dbReference type="AlphaFoldDB" id="A0A101J7T7"/>
<proteinExistence type="predicted"/>
<organism evidence="2 3">
    <name type="scientific">Actinoplanes awajinensis subsp. mycoplanecinus</name>
    <dbReference type="NCBI Taxonomy" id="135947"/>
    <lineage>
        <taxon>Bacteria</taxon>
        <taxon>Bacillati</taxon>
        <taxon>Actinomycetota</taxon>
        <taxon>Actinomycetes</taxon>
        <taxon>Micromonosporales</taxon>
        <taxon>Micromonosporaceae</taxon>
        <taxon>Actinoplanes</taxon>
    </lineage>
</organism>
<evidence type="ECO:0000313" key="3">
    <source>
        <dbReference type="Proteomes" id="UP000053244"/>
    </source>
</evidence>
<accession>A0A101J7T7</accession>
<feature type="transmembrane region" description="Helical" evidence="1">
    <location>
        <begin position="72"/>
        <end position="92"/>
    </location>
</feature>